<dbReference type="InterPro" id="IPR036615">
    <property type="entry name" value="Mur_ligase_C_dom_sf"/>
</dbReference>
<comment type="caution">
    <text evidence="7">The sequence shown here is derived from an EMBL/GenBank/DDBJ whole genome shotgun (WGS) entry which is preliminary data.</text>
</comment>
<keyword evidence="1 7" id="KW-0436">Ligase</keyword>
<evidence type="ECO:0000256" key="4">
    <source>
        <dbReference type="SAM" id="Phobius"/>
    </source>
</evidence>
<dbReference type="PANTHER" id="PTHR43024:SF1">
    <property type="entry name" value="UDP-N-ACETYLMURAMOYL-TRIPEPTIDE--D-ALANYL-D-ALANINE LIGASE"/>
    <property type="match status" value="1"/>
</dbReference>
<name>A0A9D1DT05_9FIRM</name>
<dbReference type="GO" id="GO:0016881">
    <property type="term" value="F:acid-amino acid ligase activity"/>
    <property type="evidence" value="ECO:0007669"/>
    <property type="project" value="InterPro"/>
</dbReference>
<dbReference type="Gene3D" id="3.40.1190.10">
    <property type="entry name" value="Mur-like, catalytic domain"/>
    <property type="match status" value="1"/>
</dbReference>
<evidence type="ECO:0000259" key="5">
    <source>
        <dbReference type="Pfam" id="PF02875"/>
    </source>
</evidence>
<dbReference type="AlphaFoldDB" id="A0A9D1DT05"/>
<evidence type="ECO:0000256" key="1">
    <source>
        <dbReference type="ARBA" id="ARBA00022598"/>
    </source>
</evidence>
<keyword evidence="4" id="KW-1133">Transmembrane helix</keyword>
<evidence type="ECO:0000256" key="3">
    <source>
        <dbReference type="ARBA" id="ARBA00022840"/>
    </source>
</evidence>
<keyword evidence="4" id="KW-0812">Transmembrane</keyword>
<evidence type="ECO:0000256" key="2">
    <source>
        <dbReference type="ARBA" id="ARBA00022741"/>
    </source>
</evidence>
<dbReference type="InterPro" id="IPR051046">
    <property type="entry name" value="MurCDEF_CellWall_CoF430Synth"/>
</dbReference>
<evidence type="ECO:0000313" key="8">
    <source>
        <dbReference type="Proteomes" id="UP000824232"/>
    </source>
</evidence>
<accession>A0A9D1DT05</accession>
<feature type="domain" description="Mur ligase C-terminal" evidence="5">
    <location>
        <begin position="405"/>
        <end position="523"/>
    </location>
</feature>
<organism evidence="7 8">
    <name type="scientific">Candidatus Onthousia excrementipullorum</name>
    <dbReference type="NCBI Taxonomy" id="2840884"/>
    <lineage>
        <taxon>Bacteria</taxon>
        <taxon>Bacillati</taxon>
        <taxon>Bacillota</taxon>
        <taxon>Bacilli</taxon>
        <taxon>Candidatus Onthousia</taxon>
    </lineage>
</organism>
<sequence>MIEIILILVAIIAIIIKSKKSLHMLQQNLYNENNRYVKWVVNNSDNFFSLELLAVLIVAVANVFLINDKTISLILNIIAIILYIVYAIKFRTDLKNEQVKKPLVITARVKRLIATTIILYLIPLALIIIYRDNLLISHFLIFIFILFAYLNTFVILLANFINKYTLEKYVYHHFKSMAVKKLKSMPNLKVIGVTGSYGKTSSKNILADILNIKYATLPTPRNLNTPYGLIITINNHLDKFTEVFIAEMGAYVRGEIKDLCNLVHPKYGILTRIGTAHLESFGSEENIRKTKFELIESLPLDGVGVLNKDDPKQVSYDLKNKCKILWIGIDNKDVDVHASNIKCSSVGTTFDVTFKGDKKKYEFETKLLGKHNVYNILAGLALGREFGISIPKLQQAVRNVKQVEHRLELKKMGYFYQIDDAYNSNPVGAKSALEVLSMMPGLKVVVTPGMIELGDKEEELNKEFGKQIAKISKADYVVLIGEKRTRPIKEGLKEAKFNMDNLIVYNDVKEAYNFIRGIKTKKDIYALFENDLPDTYNEK</sequence>
<dbReference type="EMBL" id="DVHC01000003">
    <property type="protein sequence ID" value="HIR58460.1"/>
    <property type="molecule type" value="Genomic_DNA"/>
</dbReference>
<gene>
    <name evidence="7" type="ORF">IAB38_00250</name>
</gene>
<dbReference type="SUPFAM" id="SSF53244">
    <property type="entry name" value="MurD-like peptide ligases, peptide-binding domain"/>
    <property type="match status" value="1"/>
</dbReference>
<keyword evidence="4" id="KW-0472">Membrane</keyword>
<dbReference type="Pfam" id="PF08245">
    <property type="entry name" value="Mur_ligase_M"/>
    <property type="match status" value="1"/>
</dbReference>
<dbReference type="Pfam" id="PF02875">
    <property type="entry name" value="Mur_ligase_C"/>
    <property type="match status" value="1"/>
</dbReference>
<dbReference type="InterPro" id="IPR004101">
    <property type="entry name" value="Mur_ligase_C"/>
</dbReference>
<feature type="domain" description="Mur ligase central" evidence="6">
    <location>
        <begin position="193"/>
        <end position="382"/>
    </location>
</feature>
<feature type="transmembrane region" description="Helical" evidence="4">
    <location>
        <begin position="73"/>
        <end position="92"/>
    </location>
</feature>
<feature type="transmembrane region" description="Helical" evidence="4">
    <location>
        <begin position="47"/>
        <end position="66"/>
    </location>
</feature>
<reference evidence="7" key="1">
    <citation type="submission" date="2020-10" db="EMBL/GenBank/DDBJ databases">
        <authorList>
            <person name="Gilroy R."/>
        </authorList>
    </citation>
    <scope>NUCLEOTIDE SEQUENCE</scope>
    <source>
        <strain evidence="7">CHK184-20233</strain>
    </source>
</reference>
<dbReference type="SUPFAM" id="SSF53623">
    <property type="entry name" value="MurD-like peptide ligases, catalytic domain"/>
    <property type="match status" value="1"/>
</dbReference>
<dbReference type="PANTHER" id="PTHR43024">
    <property type="entry name" value="UDP-N-ACETYLMURAMOYL-TRIPEPTIDE--D-ALANYL-D-ALANINE LIGASE"/>
    <property type="match status" value="1"/>
</dbReference>
<evidence type="ECO:0000259" key="6">
    <source>
        <dbReference type="Pfam" id="PF08245"/>
    </source>
</evidence>
<feature type="transmembrane region" description="Helical" evidence="4">
    <location>
        <begin position="139"/>
        <end position="161"/>
    </location>
</feature>
<feature type="transmembrane region" description="Helical" evidence="4">
    <location>
        <begin position="112"/>
        <end position="130"/>
    </location>
</feature>
<reference evidence="7" key="2">
    <citation type="journal article" date="2021" name="PeerJ">
        <title>Extensive microbial diversity within the chicken gut microbiome revealed by metagenomics and culture.</title>
        <authorList>
            <person name="Gilroy R."/>
            <person name="Ravi A."/>
            <person name="Getino M."/>
            <person name="Pursley I."/>
            <person name="Horton D.L."/>
            <person name="Alikhan N.F."/>
            <person name="Baker D."/>
            <person name="Gharbi K."/>
            <person name="Hall N."/>
            <person name="Watson M."/>
            <person name="Adriaenssens E.M."/>
            <person name="Foster-Nyarko E."/>
            <person name="Jarju S."/>
            <person name="Secka A."/>
            <person name="Antonio M."/>
            <person name="Oren A."/>
            <person name="Chaudhuri R.R."/>
            <person name="La Ragione R."/>
            <person name="Hildebrand F."/>
            <person name="Pallen M.J."/>
        </authorList>
    </citation>
    <scope>NUCLEOTIDE SEQUENCE</scope>
    <source>
        <strain evidence="7">CHK184-20233</strain>
    </source>
</reference>
<protein>
    <submittedName>
        <fullName evidence="7">UDP-N-acetylmuramoyl-tripeptide--D-alanyl-D-alanine ligase</fullName>
    </submittedName>
</protein>
<proteinExistence type="predicted"/>
<dbReference type="GO" id="GO:0005524">
    <property type="term" value="F:ATP binding"/>
    <property type="evidence" value="ECO:0007669"/>
    <property type="project" value="UniProtKB-KW"/>
</dbReference>
<dbReference type="InterPro" id="IPR013221">
    <property type="entry name" value="Mur_ligase_cen"/>
</dbReference>
<dbReference type="Gene3D" id="3.90.190.20">
    <property type="entry name" value="Mur ligase, C-terminal domain"/>
    <property type="match status" value="1"/>
</dbReference>
<dbReference type="Proteomes" id="UP000824232">
    <property type="component" value="Unassembled WGS sequence"/>
</dbReference>
<evidence type="ECO:0000313" key="7">
    <source>
        <dbReference type="EMBL" id="HIR58460.1"/>
    </source>
</evidence>
<keyword evidence="3" id="KW-0067">ATP-binding</keyword>
<keyword evidence="2" id="KW-0547">Nucleotide-binding</keyword>
<dbReference type="InterPro" id="IPR036565">
    <property type="entry name" value="Mur-like_cat_sf"/>
</dbReference>